<reference evidence="7" key="1">
    <citation type="journal article" date="2021" name="Microb. Physiol.">
        <title>Proteogenomic Insights into the Physiology of Marine, Sulfate-Reducing, Filamentous Desulfonema limicola and Desulfonema magnum.</title>
        <authorList>
            <person name="Schnaars V."/>
            <person name="Wohlbrand L."/>
            <person name="Scheve S."/>
            <person name="Hinrichs C."/>
            <person name="Reinhardt R."/>
            <person name="Rabus R."/>
        </authorList>
    </citation>
    <scope>NUCLEOTIDE SEQUENCE</scope>
    <source>
        <strain evidence="7">4be13</strain>
    </source>
</reference>
<dbReference type="GO" id="GO:0005524">
    <property type="term" value="F:ATP binding"/>
    <property type="evidence" value="ECO:0007669"/>
    <property type="project" value="UniProtKB-UniRule"/>
</dbReference>
<feature type="domain" description="RapZ C-terminal" evidence="6">
    <location>
        <begin position="166"/>
        <end position="286"/>
    </location>
</feature>
<dbReference type="PIRSF" id="PIRSF005052">
    <property type="entry name" value="P-loopkin"/>
    <property type="match status" value="1"/>
</dbReference>
<dbReference type="InterPro" id="IPR053930">
    <property type="entry name" value="RapZ-like_N"/>
</dbReference>
<dbReference type="EMBL" id="CP061800">
    <property type="protein sequence ID" value="QTA86455.1"/>
    <property type="molecule type" value="Genomic_DNA"/>
</dbReference>
<dbReference type="PANTHER" id="PTHR30448:SF0">
    <property type="entry name" value="RNASE ADAPTER PROTEIN RAPZ"/>
    <property type="match status" value="1"/>
</dbReference>
<dbReference type="SUPFAM" id="SSF52540">
    <property type="entry name" value="P-loop containing nucleoside triphosphate hydrolases"/>
    <property type="match status" value="1"/>
</dbReference>
<dbReference type="RefSeq" id="WP_207682087.1">
    <property type="nucleotide sequence ID" value="NZ_CP061800.1"/>
</dbReference>
<organism evidence="7 8">
    <name type="scientific">Desulfonema magnum</name>
    <dbReference type="NCBI Taxonomy" id="45655"/>
    <lineage>
        <taxon>Bacteria</taxon>
        <taxon>Pseudomonadati</taxon>
        <taxon>Thermodesulfobacteriota</taxon>
        <taxon>Desulfobacteria</taxon>
        <taxon>Desulfobacterales</taxon>
        <taxon>Desulfococcaceae</taxon>
        <taxon>Desulfonema</taxon>
    </lineage>
</organism>
<dbReference type="Pfam" id="PF03668">
    <property type="entry name" value="RapZ-like_N"/>
    <property type="match status" value="1"/>
</dbReference>
<gene>
    <name evidence="7" type="ORF">dnm_024780</name>
</gene>
<evidence type="ECO:0000259" key="5">
    <source>
        <dbReference type="Pfam" id="PF03668"/>
    </source>
</evidence>
<feature type="binding site" evidence="4">
    <location>
        <begin position="11"/>
        <end position="18"/>
    </location>
    <ligand>
        <name>ATP</name>
        <dbReference type="ChEBI" id="CHEBI:30616"/>
    </ligand>
</feature>
<sequence length="287" mass="32909">MNDLKIFIITGLSGSGKSTAIAAFQDAGFYCVDNMPVALLPKFLELPIQGDSEITGLAFVMDLREKGFLSGYEAIFESLRQKGCNFEILFLEADEKILVQRYSQTRRYHPLSHGKSVTDGIRIERDQLRHLRESADQIIDTSCYNVHKLKSLILDIAQKIKKFALMKINILSFGFRYGIPHDADLIIDVRFVSNPYFVPELKELDGEKEEVRRYVLSRNTTRIFLQKYLDLLDYLIPLYEKEGKAYLTIGVGCTGGRHRSVAIARAVFEHTDKPNRRVEITHRDIEK</sequence>
<evidence type="ECO:0000313" key="8">
    <source>
        <dbReference type="Proteomes" id="UP000663722"/>
    </source>
</evidence>
<evidence type="ECO:0000259" key="6">
    <source>
        <dbReference type="Pfam" id="PF22740"/>
    </source>
</evidence>
<evidence type="ECO:0000256" key="1">
    <source>
        <dbReference type="ARBA" id="ARBA00022741"/>
    </source>
</evidence>
<name>A0A975BJT5_9BACT</name>
<keyword evidence="2 4" id="KW-0067">ATP-binding</keyword>
<dbReference type="AlphaFoldDB" id="A0A975BJT5"/>
<keyword evidence="8" id="KW-1185">Reference proteome</keyword>
<keyword evidence="1 4" id="KW-0547">Nucleotide-binding</keyword>
<dbReference type="Pfam" id="PF22740">
    <property type="entry name" value="PapZ_C"/>
    <property type="match status" value="1"/>
</dbReference>
<keyword evidence="3 4" id="KW-0342">GTP-binding</keyword>
<evidence type="ECO:0000256" key="4">
    <source>
        <dbReference type="HAMAP-Rule" id="MF_00636"/>
    </source>
</evidence>
<dbReference type="HAMAP" id="MF_00636">
    <property type="entry name" value="RapZ_like"/>
    <property type="match status" value="1"/>
</dbReference>
<dbReference type="Proteomes" id="UP000663722">
    <property type="component" value="Chromosome"/>
</dbReference>
<evidence type="ECO:0000313" key="7">
    <source>
        <dbReference type="EMBL" id="QTA86455.1"/>
    </source>
</evidence>
<dbReference type="InterPro" id="IPR053931">
    <property type="entry name" value="RapZ_C"/>
</dbReference>
<dbReference type="PANTHER" id="PTHR30448">
    <property type="entry name" value="RNASE ADAPTER PROTEIN RAPZ"/>
    <property type="match status" value="1"/>
</dbReference>
<feature type="domain" description="RapZ-like N-terminal" evidence="5">
    <location>
        <begin position="5"/>
        <end position="153"/>
    </location>
</feature>
<accession>A0A975BJT5</accession>
<dbReference type="KEGG" id="dmm:dnm_024780"/>
<evidence type="ECO:0000256" key="3">
    <source>
        <dbReference type="ARBA" id="ARBA00023134"/>
    </source>
</evidence>
<dbReference type="InterPro" id="IPR005337">
    <property type="entry name" value="RapZ-like"/>
</dbReference>
<feature type="binding site" evidence="4">
    <location>
        <begin position="62"/>
        <end position="65"/>
    </location>
    <ligand>
        <name>GTP</name>
        <dbReference type="ChEBI" id="CHEBI:37565"/>
    </ligand>
</feature>
<protein>
    <submittedName>
        <fullName evidence="7">Nucleotide-binding protein</fullName>
    </submittedName>
</protein>
<dbReference type="Gene3D" id="3.40.50.300">
    <property type="entry name" value="P-loop containing nucleotide triphosphate hydrolases"/>
    <property type="match status" value="1"/>
</dbReference>
<dbReference type="NCBIfam" id="NF003828">
    <property type="entry name" value="PRK05416.1"/>
    <property type="match status" value="1"/>
</dbReference>
<dbReference type="InterPro" id="IPR027417">
    <property type="entry name" value="P-loop_NTPase"/>
</dbReference>
<evidence type="ECO:0000256" key="2">
    <source>
        <dbReference type="ARBA" id="ARBA00022840"/>
    </source>
</evidence>
<dbReference type="GO" id="GO:0005525">
    <property type="term" value="F:GTP binding"/>
    <property type="evidence" value="ECO:0007669"/>
    <property type="project" value="UniProtKB-UniRule"/>
</dbReference>
<proteinExistence type="inferred from homology"/>